<feature type="transmembrane region" description="Helical" evidence="1">
    <location>
        <begin position="21"/>
        <end position="49"/>
    </location>
</feature>
<keyword evidence="3" id="KW-1185">Reference proteome</keyword>
<comment type="caution">
    <text evidence="2">The sequence shown here is derived from an EMBL/GenBank/DDBJ whole genome shotgun (WGS) entry which is preliminary data.</text>
</comment>
<dbReference type="PATRIC" id="fig|1120926.3.peg.381"/>
<keyword evidence="1" id="KW-0812">Transmembrane</keyword>
<proteinExistence type="predicted"/>
<keyword evidence="1" id="KW-1133">Transmembrane helix</keyword>
<gene>
    <name evidence="2" type="ORF">F960_00421</name>
</gene>
<dbReference type="EMBL" id="APPN01000045">
    <property type="protein sequence ID" value="ENV35383.1"/>
    <property type="molecule type" value="Genomic_DNA"/>
</dbReference>
<keyword evidence="1" id="KW-0472">Membrane</keyword>
<evidence type="ECO:0000256" key="1">
    <source>
        <dbReference type="SAM" id="Phobius"/>
    </source>
</evidence>
<feature type="transmembrane region" description="Helical" evidence="1">
    <location>
        <begin position="69"/>
        <end position="94"/>
    </location>
</feature>
<dbReference type="Proteomes" id="UP000013117">
    <property type="component" value="Unassembled WGS sequence"/>
</dbReference>
<feature type="transmembrane region" description="Helical" evidence="1">
    <location>
        <begin position="106"/>
        <end position="129"/>
    </location>
</feature>
<evidence type="ECO:0000313" key="2">
    <source>
        <dbReference type="EMBL" id="ENV35383.1"/>
    </source>
</evidence>
<evidence type="ECO:0000313" key="3">
    <source>
        <dbReference type="Proteomes" id="UP000013117"/>
    </source>
</evidence>
<organism evidence="2 3">
    <name type="scientific">Acinetobacter gerneri DSM 14967 = CIP 107464 = MTCC 9824</name>
    <dbReference type="NCBI Taxonomy" id="1120926"/>
    <lineage>
        <taxon>Bacteria</taxon>
        <taxon>Pseudomonadati</taxon>
        <taxon>Pseudomonadota</taxon>
        <taxon>Gammaproteobacteria</taxon>
        <taxon>Moraxellales</taxon>
        <taxon>Moraxellaceae</taxon>
        <taxon>Acinetobacter</taxon>
    </lineage>
</organism>
<protein>
    <submittedName>
        <fullName evidence="2">Uncharacterized protein</fullName>
    </submittedName>
</protein>
<sequence>MKPKLIEKLSTHLELSPKQVFLCLLYVPIIPTIAFCLYILIAALGSLILSQNILEDLTHFFADDGYLEAIGIFLLILIFVTVFYYVVIMIFAYFSQILFSKMKRVNFYTISISSLILALCITTLLEFSFPPSLNGLAFISSICLFYSSTFWFFAYKQHIRNIFNPQSN</sequence>
<dbReference type="HOGENOM" id="CLU_1583023_0_0_6"/>
<name>N8ZUF0_9GAMM</name>
<accession>N8ZUF0</accession>
<reference evidence="2 3" key="1">
    <citation type="submission" date="2013-02" db="EMBL/GenBank/DDBJ databases">
        <title>The Genome Sequence of Acinetobacter gerneri CIP 107464.</title>
        <authorList>
            <consortium name="The Broad Institute Genome Sequencing Platform"/>
            <consortium name="The Broad Institute Genome Sequencing Center for Infectious Disease"/>
            <person name="Cerqueira G."/>
            <person name="Feldgarden M."/>
            <person name="Courvalin P."/>
            <person name="Perichon B."/>
            <person name="Grillot-Courvalin C."/>
            <person name="Clermont D."/>
            <person name="Rocha E."/>
            <person name="Yoon E.-J."/>
            <person name="Nemec A."/>
            <person name="Walker B."/>
            <person name="Young S.K."/>
            <person name="Zeng Q."/>
            <person name="Gargeya S."/>
            <person name="Fitzgerald M."/>
            <person name="Haas B."/>
            <person name="Abouelleil A."/>
            <person name="Alvarado L."/>
            <person name="Arachchi H.M."/>
            <person name="Berlin A.M."/>
            <person name="Chapman S.B."/>
            <person name="Dewar J."/>
            <person name="Goldberg J."/>
            <person name="Griggs A."/>
            <person name="Gujja S."/>
            <person name="Hansen M."/>
            <person name="Howarth C."/>
            <person name="Imamovic A."/>
            <person name="Larimer J."/>
            <person name="McCowan C."/>
            <person name="Murphy C."/>
            <person name="Neiman D."/>
            <person name="Pearson M."/>
            <person name="Priest M."/>
            <person name="Roberts A."/>
            <person name="Saif S."/>
            <person name="Shea T."/>
            <person name="Sisk P."/>
            <person name="Sykes S."/>
            <person name="Wortman J."/>
            <person name="Nusbaum C."/>
            <person name="Birren B."/>
        </authorList>
    </citation>
    <scope>NUCLEOTIDE SEQUENCE [LARGE SCALE GENOMIC DNA]</scope>
    <source>
        <strain evidence="2 3">CIP 107464</strain>
    </source>
</reference>
<feature type="transmembrane region" description="Helical" evidence="1">
    <location>
        <begin position="135"/>
        <end position="155"/>
    </location>
</feature>
<dbReference type="AlphaFoldDB" id="N8ZUF0"/>